<dbReference type="AlphaFoldDB" id="A0A0M6ZDR8"/>
<evidence type="ECO:0000313" key="7">
    <source>
        <dbReference type="Proteomes" id="UP000049983"/>
    </source>
</evidence>
<name>A0A0M6ZDR8_9HYPH</name>
<keyword evidence="7" id="KW-1185">Reference proteome</keyword>
<dbReference type="STRING" id="311410.LA5095_00264"/>
<keyword evidence="2" id="KW-0812">Transmembrane</keyword>
<evidence type="ECO:0000259" key="5">
    <source>
        <dbReference type="Pfam" id="PF20990"/>
    </source>
</evidence>
<feature type="compositionally biased region" description="Gly residues" evidence="1">
    <location>
        <begin position="626"/>
        <end position="647"/>
    </location>
</feature>
<gene>
    <name evidence="6" type="ORF">LA5096_03405</name>
</gene>
<feature type="transmembrane region" description="Helical" evidence="2">
    <location>
        <begin position="453"/>
        <end position="473"/>
    </location>
</feature>
<sequence>MIFRNAFACLVFAVLCVTGAGGIAAEERFHRFVSNIDVAENGLLTVTETITVRAEGNNIKRGIFRDIPLMIEGKDGRTYRAGFQLLSVLQDGRDASFAQTSSRDGVRIYIGEENVFLQPGDYTYTIKYQTDRQIRFFANHDEVYWNATGNEWIFPVDEAVARVILPEGVRARDWTAYTGVFGATGRNYDARVGDDGREVIFTTTRPLAAYEGLTVVVAMPKGSITPPTEADQIGYFLNDYRSELIGGAGVLLVLAYYLVAWLFVGRDPAKGVVFPRFKPPAGVSPALSRYVLTRGFGDGGWIALTAASLNLAVKHCLRLEERDGDMMLVLDDIVADETNGLPKGEAALVAFLKDRGSPLQIYKGNGSSIKTLGRKFRSAIEVESRNVFFRNNRSFLVPGAILSVVAIIALFIFGQMPPDQMEFAFLFMVLSIFAAAFSVNIGKAIFRISNMQIRMALIFLLFVSAMVVTGLFANNISGGVSTLPILPVVAAALVALNVLFFFLLGAPTALGRQVLDEIEGLKLYLSVAEEERLNMSEVPDMSTSHFEDLLPYAVALGVEKPWSKAFEGWLTTAAGAAVAASYSPGWYAGHRFEASRVADTLGQTTSSMAQSFQSSLPVPKSSSSGFSGGSSGGSSGGGGGGGGGGGW</sequence>
<feature type="chain" id="PRO_5009787760" description="DUF2207 domain-containing protein" evidence="3">
    <location>
        <begin position="25"/>
        <end position="647"/>
    </location>
</feature>
<feature type="domain" description="DUF2207" evidence="4">
    <location>
        <begin position="31"/>
        <end position="219"/>
    </location>
</feature>
<dbReference type="GeneID" id="97670750"/>
<proteinExistence type="predicted"/>
<dbReference type="Proteomes" id="UP000049983">
    <property type="component" value="Unassembled WGS sequence"/>
</dbReference>
<organism evidence="6 7">
    <name type="scientific">Roseibium album</name>
    <dbReference type="NCBI Taxonomy" id="311410"/>
    <lineage>
        <taxon>Bacteria</taxon>
        <taxon>Pseudomonadati</taxon>
        <taxon>Pseudomonadota</taxon>
        <taxon>Alphaproteobacteria</taxon>
        <taxon>Hyphomicrobiales</taxon>
        <taxon>Stappiaceae</taxon>
        <taxon>Roseibium</taxon>
    </lineage>
</organism>
<dbReference type="InterPro" id="IPR018702">
    <property type="entry name" value="DUF2207"/>
</dbReference>
<dbReference type="OrthoDB" id="9767603at2"/>
<evidence type="ECO:0000256" key="2">
    <source>
        <dbReference type="SAM" id="Phobius"/>
    </source>
</evidence>
<evidence type="ECO:0008006" key="8">
    <source>
        <dbReference type="Google" id="ProtNLM"/>
    </source>
</evidence>
<feature type="transmembrane region" description="Helical" evidence="2">
    <location>
        <begin position="395"/>
        <end position="417"/>
    </location>
</feature>
<dbReference type="EMBL" id="CXWC01000011">
    <property type="protein sequence ID" value="CTQ72828.1"/>
    <property type="molecule type" value="Genomic_DNA"/>
</dbReference>
<feature type="transmembrane region" description="Helical" evidence="2">
    <location>
        <begin position="423"/>
        <end position="441"/>
    </location>
</feature>
<dbReference type="Pfam" id="PF09972">
    <property type="entry name" value="DUF2207"/>
    <property type="match status" value="1"/>
</dbReference>
<evidence type="ECO:0000256" key="1">
    <source>
        <dbReference type="SAM" id="MobiDB-lite"/>
    </source>
</evidence>
<evidence type="ECO:0000259" key="4">
    <source>
        <dbReference type="Pfam" id="PF09972"/>
    </source>
</evidence>
<feature type="transmembrane region" description="Helical" evidence="2">
    <location>
        <begin position="244"/>
        <end position="264"/>
    </location>
</feature>
<keyword evidence="2" id="KW-1133">Transmembrane helix</keyword>
<keyword evidence="3" id="KW-0732">Signal</keyword>
<feature type="domain" description="Predicted membrane protein YciQ-like C-terminal" evidence="5">
    <location>
        <begin position="276"/>
        <end position="566"/>
    </location>
</feature>
<feature type="transmembrane region" description="Helical" evidence="2">
    <location>
        <begin position="485"/>
        <end position="504"/>
    </location>
</feature>
<keyword evidence="2" id="KW-0472">Membrane</keyword>
<evidence type="ECO:0000313" key="6">
    <source>
        <dbReference type="EMBL" id="CTQ72828.1"/>
    </source>
</evidence>
<protein>
    <recommendedName>
        <fullName evidence="8">DUF2207 domain-containing protein</fullName>
    </recommendedName>
</protein>
<feature type="signal peptide" evidence="3">
    <location>
        <begin position="1"/>
        <end position="24"/>
    </location>
</feature>
<evidence type="ECO:0000256" key="3">
    <source>
        <dbReference type="SAM" id="SignalP"/>
    </source>
</evidence>
<dbReference type="InterPro" id="IPR048389">
    <property type="entry name" value="YciQ-like_C"/>
</dbReference>
<accession>A0A0M6ZDR8</accession>
<reference evidence="7" key="1">
    <citation type="submission" date="2015-07" db="EMBL/GenBank/DDBJ databases">
        <authorList>
            <person name="Rodrigo-Torres Lidia"/>
            <person name="Arahal R.David."/>
        </authorList>
    </citation>
    <scope>NUCLEOTIDE SEQUENCE [LARGE SCALE GENOMIC DNA]</scope>
    <source>
        <strain evidence="7">CECT 5096</strain>
    </source>
</reference>
<dbReference type="Pfam" id="PF20990">
    <property type="entry name" value="DUF2207_C"/>
    <property type="match status" value="1"/>
</dbReference>
<dbReference type="RefSeq" id="WP_055111255.1">
    <property type="nucleotide sequence ID" value="NZ_CXWA01000006.1"/>
</dbReference>
<feature type="region of interest" description="Disordered" evidence="1">
    <location>
        <begin position="608"/>
        <end position="647"/>
    </location>
</feature>